<dbReference type="Proteomes" id="UP000648187">
    <property type="component" value="Unassembled WGS sequence"/>
</dbReference>
<sequence>SHKASNAHKLSRFCSQRDIPQRVYNSFWLPARAQPIQYQALVAKFVSTLDEYSLYEYNDQCSESCPSNVLPHQNGIMRHEVVIKSVKCMVRNHILVTDVGNEKTYMDFMSRALLVKYHEIPTIPSFADNHLPVFNRRTEQSFDSFSFGVDL</sequence>
<gene>
    <name evidence="1" type="ORF">HW555_004137</name>
</gene>
<proteinExistence type="predicted"/>
<keyword evidence="2" id="KW-1185">Reference proteome</keyword>
<accession>A0A835GIS7</accession>
<feature type="non-terminal residue" evidence="1">
    <location>
        <position position="151"/>
    </location>
</feature>
<dbReference type="AlphaFoldDB" id="A0A835GIS7"/>
<name>A0A835GIS7_SPOEX</name>
<protein>
    <submittedName>
        <fullName evidence="1">Uncharacterized protein</fullName>
    </submittedName>
</protein>
<dbReference type="EMBL" id="JACKWZ010000045">
    <property type="protein sequence ID" value="KAF9419210.1"/>
    <property type="molecule type" value="Genomic_DNA"/>
</dbReference>
<organism evidence="1 2">
    <name type="scientific">Spodoptera exigua</name>
    <name type="common">Beet armyworm</name>
    <name type="synonym">Noctua fulgens</name>
    <dbReference type="NCBI Taxonomy" id="7107"/>
    <lineage>
        <taxon>Eukaryota</taxon>
        <taxon>Metazoa</taxon>
        <taxon>Ecdysozoa</taxon>
        <taxon>Arthropoda</taxon>
        <taxon>Hexapoda</taxon>
        <taxon>Insecta</taxon>
        <taxon>Pterygota</taxon>
        <taxon>Neoptera</taxon>
        <taxon>Endopterygota</taxon>
        <taxon>Lepidoptera</taxon>
        <taxon>Glossata</taxon>
        <taxon>Ditrysia</taxon>
        <taxon>Noctuoidea</taxon>
        <taxon>Noctuidae</taxon>
        <taxon>Amphipyrinae</taxon>
        <taxon>Spodoptera</taxon>
    </lineage>
</organism>
<reference evidence="1" key="1">
    <citation type="submission" date="2020-08" db="EMBL/GenBank/DDBJ databases">
        <title>Spodoptera exigua strain:BAW_Kor-Di-RS1 Genome sequencing and assembly.</title>
        <authorList>
            <person name="Kim J."/>
            <person name="Nam H.Y."/>
            <person name="Kwon M."/>
            <person name="Choi J.H."/>
            <person name="Cho S.R."/>
            <person name="Kim G.-H."/>
        </authorList>
    </citation>
    <scope>NUCLEOTIDE SEQUENCE</scope>
    <source>
        <strain evidence="1">BAW_Kor-Di-RS1</strain>
        <tissue evidence="1">Whole-body</tissue>
    </source>
</reference>
<evidence type="ECO:0000313" key="2">
    <source>
        <dbReference type="Proteomes" id="UP000648187"/>
    </source>
</evidence>
<evidence type="ECO:0000313" key="1">
    <source>
        <dbReference type="EMBL" id="KAF9419210.1"/>
    </source>
</evidence>
<comment type="caution">
    <text evidence="1">The sequence shown here is derived from an EMBL/GenBank/DDBJ whole genome shotgun (WGS) entry which is preliminary data.</text>
</comment>